<reference evidence="3 4" key="1">
    <citation type="submission" date="2020-07" db="EMBL/GenBank/DDBJ databases">
        <authorList>
            <person name="Zhuang K."/>
            <person name="Ran Y."/>
        </authorList>
    </citation>
    <scope>NUCLEOTIDE SEQUENCE [LARGE SCALE GENOMIC DNA]</scope>
    <source>
        <strain evidence="3 4">WCH-YHL-001</strain>
    </source>
</reference>
<feature type="region of interest" description="Disordered" evidence="2">
    <location>
        <begin position="114"/>
        <end position="148"/>
    </location>
</feature>
<protein>
    <submittedName>
        <fullName evidence="3">YbaB/EbfC family nucleoid-associated protein</fullName>
    </submittedName>
</protein>
<dbReference type="InterPro" id="IPR036894">
    <property type="entry name" value="YbaB-like_sf"/>
</dbReference>
<dbReference type="EMBL" id="CP059399">
    <property type="protein sequence ID" value="QLY31905.1"/>
    <property type="molecule type" value="Genomic_DNA"/>
</dbReference>
<dbReference type="Gene3D" id="3.30.1310.10">
    <property type="entry name" value="Nucleoid-associated protein YbaB-like domain"/>
    <property type="match status" value="1"/>
</dbReference>
<dbReference type="KEGG" id="nhu:H0264_06255"/>
<dbReference type="Pfam" id="PF02575">
    <property type="entry name" value="YbaB_DNA_bd"/>
    <property type="match status" value="1"/>
</dbReference>
<gene>
    <name evidence="3" type="ORF">H0264_06255</name>
</gene>
<dbReference type="InterPro" id="IPR004401">
    <property type="entry name" value="YbaB/EbfC"/>
</dbReference>
<keyword evidence="1" id="KW-0175">Coiled coil</keyword>
<evidence type="ECO:0000256" key="2">
    <source>
        <dbReference type="SAM" id="MobiDB-lite"/>
    </source>
</evidence>
<evidence type="ECO:0000313" key="3">
    <source>
        <dbReference type="EMBL" id="QLY31905.1"/>
    </source>
</evidence>
<dbReference type="RefSeq" id="WP_181583080.1">
    <property type="nucleotide sequence ID" value="NZ_CP059399.1"/>
</dbReference>
<sequence length="148" mass="16007">MTGPTDVDDLRHRNDQLQYQIDSMLETLSRQTEDLRTAQARVAQMKVRGSSPDGLVSVEVNSVGAVLSVNFAPHTFQRTTPERLGHLVAEVVARAAESAREETLRIMQPVLDAGQSMPDLPDLVPGAPSLRDLLSSPSAGDAHPQGSR</sequence>
<feature type="coiled-coil region" evidence="1">
    <location>
        <begin position="7"/>
        <end position="48"/>
    </location>
</feature>
<keyword evidence="4" id="KW-1185">Reference proteome</keyword>
<accession>A0A7D6ZRD2</accession>
<proteinExistence type="predicted"/>
<dbReference type="GO" id="GO:0003677">
    <property type="term" value="F:DNA binding"/>
    <property type="evidence" value="ECO:0007669"/>
    <property type="project" value="InterPro"/>
</dbReference>
<dbReference type="AlphaFoldDB" id="A0A7D6ZRD2"/>
<dbReference type="Proteomes" id="UP000515512">
    <property type="component" value="Chromosome"/>
</dbReference>
<evidence type="ECO:0000256" key="1">
    <source>
        <dbReference type="SAM" id="Coils"/>
    </source>
</evidence>
<evidence type="ECO:0000313" key="4">
    <source>
        <dbReference type="Proteomes" id="UP000515512"/>
    </source>
</evidence>
<dbReference type="SUPFAM" id="SSF82607">
    <property type="entry name" value="YbaB-like"/>
    <property type="match status" value="1"/>
</dbReference>
<organism evidence="3 4">
    <name type="scientific">Nocardia huaxiensis</name>
    <dbReference type="NCBI Taxonomy" id="2755382"/>
    <lineage>
        <taxon>Bacteria</taxon>
        <taxon>Bacillati</taxon>
        <taxon>Actinomycetota</taxon>
        <taxon>Actinomycetes</taxon>
        <taxon>Mycobacteriales</taxon>
        <taxon>Nocardiaceae</taxon>
        <taxon>Nocardia</taxon>
    </lineage>
</organism>
<name>A0A7D6ZRD2_9NOCA</name>